<sequence>MKLFLKIVKTKIWLINILKVNLVFYFLKKYSYNCLLKERRIDFKL</sequence>
<keyword evidence="3" id="KW-1185">Reference proteome</keyword>
<gene>
    <name evidence="2" type="ORF">HMPREF0202_02073</name>
</gene>
<name>U7VB61_9FUSO</name>
<organism evidence="2 3">
    <name type="scientific">Cetobacterium somerae ATCC BAA-474</name>
    <dbReference type="NCBI Taxonomy" id="1319815"/>
    <lineage>
        <taxon>Bacteria</taxon>
        <taxon>Fusobacteriati</taxon>
        <taxon>Fusobacteriota</taxon>
        <taxon>Fusobacteriia</taxon>
        <taxon>Fusobacteriales</taxon>
        <taxon>Fusobacteriaceae</taxon>
        <taxon>Cetobacterium</taxon>
    </lineage>
</organism>
<proteinExistence type="predicted"/>
<keyword evidence="1" id="KW-0472">Membrane</keyword>
<dbReference type="HOGENOM" id="CLU_3197698_0_0_0"/>
<keyword evidence="1" id="KW-0812">Transmembrane</keyword>
<protein>
    <submittedName>
        <fullName evidence="2">Uncharacterized protein</fullName>
    </submittedName>
</protein>
<dbReference type="EMBL" id="AXZF01000089">
    <property type="protein sequence ID" value="ERT68038.1"/>
    <property type="molecule type" value="Genomic_DNA"/>
</dbReference>
<evidence type="ECO:0000313" key="2">
    <source>
        <dbReference type="EMBL" id="ERT68038.1"/>
    </source>
</evidence>
<comment type="caution">
    <text evidence="2">The sequence shown here is derived from an EMBL/GenBank/DDBJ whole genome shotgun (WGS) entry which is preliminary data.</text>
</comment>
<feature type="transmembrane region" description="Helical" evidence="1">
    <location>
        <begin position="12"/>
        <end position="30"/>
    </location>
</feature>
<keyword evidence="1" id="KW-1133">Transmembrane helix</keyword>
<evidence type="ECO:0000313" key="3">
    <source>
        <dbReference type="Proteomes" id="UP000017081"/>
    </source>
</evidence>
<dbReference type="Proteomes" id="UP000017081">
    <property type="component" value="Unassembled WGS sequence"/>
</dbReference>
<accession>U7VB61</accession>
<reference evidence="2 3" key="1">
    <citation type="submission" date="2013-08" db="EMBL/GenBank/DDBJ databases">
        <authorList>
            <person name="Weinstock G."/>
            <person name="Sodergren E."/>
            <person name="Wylie T."/>
            <person name="Fulton L."/>
            <person name="Fulton R."/>
            <person name="Fronick C."/>
            <person name="O'Laughlin M."/>
            <person name="Godfrey J."/>
            <person name="Miner T."/>
            <person name="Herter B."/>
            <person name="Appelbaum E."/>
            <person name="Cordes M."/>
            <person name="Lek S."/>
            <person name="Wollam A."/>
            <person name="Pepin K.H."/>
            <person name="Palsikar V.B."/>
            <person name="Mitreva M."/>
            <person name="Wilson R.K."/>
        </authorList>
    </citation>
    <scope>NUCLEOTIDE SEQUENCE [LARGE SCALE GENOMIC DNA]</scope>
    <source>
        <strain evidence="2 3">ATCC BAA-474</strain>
    </source>
</reference>
<evidence type="ECO:0000256" key="1">
    <source>
        <dbReference type="SAM" id="Phobius"/>
    </source>
</evidence>
<dbReference type="AlphaFoldDB" id="U7VB61"/>